<accession>A0A8J3A093</accession>
<reference evidence="2" key="2">
    <citation type="submission" date="2020-09" db="EMBL/GenBank/DDBJ databases">
        <authorList>
            <person name="Sun Q."/>
            <person name="Zhou Y."/>
        </authorList>
    </citation>
    <scope>NUCLEOTIDE SEQUENCE</scope>
    <source>
        <strain evidence="2">CGMCC 1.12777</strain>
    </source>
</reference>
<evidence type="ECO:0000256" key="1">
    <source>
        <dbReference type="SAM" id="MobiDB-lite"/>
    </source>
</evidence>
<dbReference type="RefSeq" id="WP_229745682.1">
    <property type="nucleotide sequence ID" value="NZ_BMFV01000058.1"/>
</dbReference>
<dbReference type="Proteomes" id="UP000656813">
    <property type="component" value="Unassembled WGS sequence"/>
</dbReference>
<name>A0A8J3A093_9BACL</name>
<dbReference type="Pfam" id="PF14139">
    <property type="entry name" value="YpzG"/>
    <property type="match status" value="1"/>
</dbReference>
<organism evidence="2 3">
    <name type="scientific">Pullulanibacillus pueri</name>
    <dbReference type="NCBI Taxonomy" id="1437324"/>
    <lineage>
        <taxon>Bacteria</taxon>
        <taxon>Bacillati</taxon>
        <taxon>Bacillota</taxon>
        <taxon>Bacilli</taxon>
        <taxon>Bacillales</taxon>
        <taxon>Sporolactobacillaceae</taxon>
        <taxon>Pullulanibacillus</taxon>
    </lineage>
</organism>
<comment type="caution">
    <text evidence="2">The sequence shown here is derived from an EMBL/GenBank/DDBJ whole genome shotgun (WGS) entry which is preliminary data.</text>
</comment>
<feature type="region of interest" description="Disordered" evidence="1">
    <location>
        <begin position="33"/>
        <end position="57"/>
    </location>
</feature>
<dbReference type="InterPro" id="IPR025413">
    <property type="entry name" value="YpzG-like"/>
</dbReference>
<protein>
    <recommendedName>
        <fullName evidence="4">YpzG family protein</fullName>
    </recommendedName>
</protein>
<feature type="compositionally biased region" description="Polar residues" evidence="1">
    <location>
        <begin position="34"/>
        <end position="49"/>
    </location>
</feature>
<keyword evidence="3" id="KW-1185">Reference proteome</keyword>
<evidence type="ECO:0000313" key="2">
    <source>
        <dbReference type="EMBL" id="GGH88838.1"/>
    </source>
</evidence>
<sequence>MKNWKQRNKFALESKADVFQSPHASYKNAFHQVNGETEANQHTLITQVQTRKRVPYQ</sequence>
<dbReference type="EMBL" id="BMFV01000058">
    <property type="protein sequence ID" value="GGH88838.1"/>
    <property type="molecule type" value="Genomic_DNA"/>
</dbReference>
<gene>
    <name evidence="2" type="ORF">GCM10007096_42080</name>
</gene>
<proteinExistence type="predicted"/>
<dbReference type="AlphaFoldDB" id="A0A8J3A093"/>
<evidence type="ECO:0008006" key="4">
    <source>
        <dbReference type="Google" id="ProtNLM"/>
    </source>
</evidence>
<evidence type="ECO:0000313" key="3">
    <source>
        <dbReference type="Proteomes" id="UP000656813"/>
    </source>
</evidence>
<reference evidence="2" key="1">
    <citation type="journal article" date="2014" name="Int. J. Syst. Evol. Microbiol.">
        <title>Complete genome sequence of Corynebacterium casei LMG S-19264T (=DSM 44701T), isolated from a smear-ripened cheese.</title>
        <authorList>
            <consortium name="US DOE Joint Genome Institute (JGI-PGF)"/>
            <person name="Walter F."/>
            <person name="Albersmeier A."/>
            <person name="Kalinowski J."/>
            <person name="Ruckert C."/>
        </authorList>
    </citation>
    <scope>NUCLEOTIDE SEQUENCE</scope>
    <source>
        <strain evidence="2">CGMCC 1.12777</strain>
    </source>
</reference>